<dbReference type="Proteomes" id="UP001526246">
    <property type="component" value="Unassembled WGS sequence"/>
</dbReference>
<dbReference type="InterPro" id="IPR050832">
    <property type="entry name" value="Bact_Acetyltransf"/>
</dbReference>
<organism evidence="5 6">
    <name type="scientific">Sphingomonas arvum</name>
    <dbReference type="NCBI Taxonomy" id="2992113"/>
    <lineage>
        <taxon>Bacteria</taxon>
        <taxon>Pseudomonadati</taxon>
        <taxon>Pseudomonadota</taxon>
        <taxon>Alphaproteobacteria</taxon>
        <taxon>Sphingomonadales</taxon>
        <taxon>Sphingomonadaceae</taxon>
        <taxon>Sphingomonas</taxon>
    </lineage>
</organism>
<feature type="domain" description="N-acetyltransferase" evidence="4">
    <location>
        <begin position="115"/>
        <end position="256"/>
    </location>
</feature>
<proteinExistence type="predicted"/>
<keyword evidence="6" id="KW-1185">Reference proteome</keyword>
<protein>
    <submittedName>
        <fullName evidence="5">GNAT family N-acetyltransferase</fullName>
        <ecNumber evidence="5">2.3.1.-</ecNumber>
    </submittedName>
</protein>
<dbReference type="EC" id="2.3.1.-" evidence="5"/>
<comment type="caution">
    <text evidence="5">The sequence shown here is derived from an EMBL/GenBank/DDBJ whole genome shotgun (WGS) entry which is preliminary data.</text>
</comment>
<feature type="region of interest" description="Disordered" evidence="3">
    <location>
        <begin position="79"/>
        <end position="122"/>
    </location>
</feature>
<feature type="compositionally biased region" description="Pro residues" evidence="3">
    <location>
        <begin position="100"/>
        <end position="115"/>
    </location>
</feature>
<accession>A0ABT3JGE9</accession>
<dbReference type="CDD" id="cd04301">
    <property type="entry name" value="NAT_SF"/>
    <property type="match status" value="1"/>
</dbReference>
<sequence length="256" mass="27615">MTLDADQLAELAANRGLKLKRSRVRTPGKPGYGLFALVDGTGEPVFGLDASGALQASAEEVESQLRGLEKHDWATSLREAGGTVAAKRRKARAAPELVADPPPPPPSPPPRPPKPVLREAKGRDSQQLAELFALLGHEIATERVRANLELLAKAGEPVLVMADGEQVIGACGYHATPMPHRDPTIGRITVLVLTEGARGRGLGRQLVAEAERRLAQLGCGIVEVTSNDRLREAHAFYRHLGYERTSMRFAKALPER</sequence>
<dbReference type="InterPro" id="IPR016181">
    <property type="entry name" value="Acyl_CoA_acyltransferase"/>
</dbReference>
<evidence type="ECO:0000313" key="6">
    <source>
        <dbReference type="Proteomes" id="UP001526246"/>
    </source>
</evidence>
<dbReference type="EMBL" id="JAPDOB010000002">
    <property type="protein sequence ID" value="MCW3798159.1"/>
    <property type="molecule type" value="Genomic_DNA"/>
</dbReference>
<evidence type="ECO:0000313" key="5">
    <source>
        <dbReference type="EMBL" id="MCW3798159.1"/>
    </source>
</evidence>
<dbReference type="PROSITE" id="PS51186">
    <property type="entry name" value="GNAT"/>
    <property type="match status" value="1"/>
</dbReference>
<gene>
    <name evidence="5" type="ORF">OMW55_10120</name>
</gene>
<keyword evidence="1 5" id="KW-0808">Transferase</keyword>
<dbReference type="SUPFAM" id="SSF55729">
    <property type="entry name" value="Acyl-CoA N-acyltransferases (Nat)"/>
    <property type="match status" value="1"/>
</dbReference>
<reference evidence="5 6" key="1">
    <citation type="submission" date="2022-10" db="EMBL/GenBank/DDBJ databases">
        <title>Sphingomonas sp.</title>
        <authorList>
            <person name="Jin C."/>
        </authorList>
    </citation>
    <scope>NUCLEOTIDE SEQUENCE [LARGE SCALE GENOMIC DNA]</scope>
    <source>
        <strain evidence="5 6">BN140010</strain>
    </source>
</reference>
<dbReference type="RefSeq" id="WP_264882864.1">
    <property type="nucleotide sequence ID" value="NZ_JAPDOB010000002.1"/>
</dbReference>
<dbReference type="PANTHER" id="PTHR43877">
    <property type="entry name" value="AMINOALKYLPHOSPHONATE N-ACETYLTRANSFERASE-RELATED-RELATED"/>
    <property type="match status" value="1"/>
</dbReference>
<evidence type="ECO:0000259" key="4">
    <source>
        <dbReference type="PROSITE" id="PS51186"/>
    </source>
</evidence>
<evidence type="ECO:0000256" key="2">
    <source>
        <dbReference type="ARBA" id="ARBA00023315"/>
    </source>
</evidence>
<keyword evidence="2 5" id="KW-0012">Acyltransferase</keyword>
<name>A0ABT3JGE9_9SPHN</name>
<dbReference type="Gene3D" id="3.40.630.30">
    <property type="match status" value="1"/>
</dbReference>
<evidence type="ECO:0000256" key="3">
    <source>
        <dbReference type="SAM" id="MobiDB-lite"/>
    </source>
</evidence>
<evidence type="ECO:0000256" key="1">
    <source>
        <dbReference type="ARBA" id="ARBA00022679"/>
    </source>
</evidence>
<dbReference type="GO" id="GO:0016746">
    <property type="term" value="F:acyltransferase activity"/>
    <property type="evidence" value="ECO:0007669"/>
    <property type="project" value="UniProtKB-KW"/>
</dbReference>
<dbReference type="InterPro" id="IPR000182">
    <property type="entry name" value="GNAT_dom"/>
</dbReference>
<dbReference type="Pfam" id="PF00583">
    <property type="entry name" value="Acetyltransf_1"/>
    <property type="match status" value="1"/>
</dbReference>